<dbReference type="SUPFAM" id="SSF56935">
    <property type="entry name" value="Porins"/>
    <property type="match status" value="1"/>
</dbReference>
<evidence type="ECO:0000256" key="11">
    <source>
        <dbReference type="ARBA" id="ARBA00023237"/>
    </source>
</evidence>
<dbReference type="Pfam" id="PF00593">
    <property type="entry name" value="TonB_dep_Rec_b-barrel"/>
    <property type="match status" value="1"/>
</dbReference>
<proteinExistence type="inferred from homology"/>
<evidence type="ECO:0000256" key="5">
    <source>
        <dbReference type="ARBA" id="ARBA00022496"/>
    </source>
</evidence>
<keyword evidence="3 12" id="KW-0813">Transport</keyword>
<comment type="similarity">
    <text evidence="2 12 13">Belongs to the TonB-dependent receptor family.</text>
</comment>
<evidence type="ECO:0000256" key="10">
    <source>
        <dbReference type="ARBA" id="ARBA00023170"/>
    </source>
</evidence>
<keyword evidence="4 12" id="KW-1134">Transmembrane beta strand</keyword>
<dbReference type="Proteomes" id="UP001597158">
    <property type="component" value="Unassembled WGS sequence"/>
</dbReference>
<evidence type="ECO:0000256" key="4">
    <source>
        <dbReference type="ARBA" id="ARBA00022452"/>
    </source>
</evidence>
<keyword evidence="7" id="KW-0408">Iron</keyword>
<dbReference type="InterPro" id="IPR011662">
    <property type="entry name" value="Secretin/TonB_short_N"/>
</dbReference>
<dbReference type="PANTHER" id="PTHR32552">
    <property type="entry name" value="FERRICHROME IRON RECEPTOR-RELATED"/>
    <property type="match status" value="1"/>
</dbReference>
<accession>A0ABW3WDI5</accession>
<dbReference type="NCBIfam" id="TIGR01783">
    <property type="entry name" value="TonB-siderophor"/>
    <property type="match status" value="1"/>
</dbReference>
<dbReference type="InterPro" id="IPR039426">
    <property type="entry name" value="TonB-dep_rcpt-like"/>
</dbReference>
<evidence type="ECO:0000256" key="7">
    <source>
        <dbReference type="ARBA" id="ARBA00023004"/>
    </source>
</evidence>
<evidence type="ECO:0000256" key="1">
    <source>
        <dbReference type="ARBA" id="ARBA00004571"/>
    </source>
</evidence>
<keyword evidence="10 15" id="KW-0675">Receptor</keyword>
<evidence type="ECO:0000313" key="16">
    <source>
        <dbReference type="Proteomes" id="UP001597158"/>
    </source>
</evidence>
<dbReference type="Gene3D" id="3.55.50.30">
    <property type="match status" value="1"/>
</dbReference>
<dbReference type="SMART" id="SM00965">
    <property type="entry name" value="STN"/>
    <property type="match status" value="1"/>
</dbReference>
<evidence type="ECO:0000256" key="2">
    <source>
        <dbReference type="ARBA" id="ARBA00009810"/>
    </source>
</evidence>
<dbReference type="Pfam" id="PF07715">
    <property type="entry name" value="Plug"/>
    <property type="match status" value="1"/>
</dbReference>
<dbReference type="Gene3D" id="2.40.170.20">
    <property type="entry name" value="TonB-dependent receptor, beta-barrel domain"/>
    <property type="match status" value="1"/>
</dbReference>
<evidence type="ECO:0000256" key="6">
    <source>
        <dbReference type="ARBA" id="ARBA00022692"/>
    </source>
</evidence>
<name>A0ABW3WDI5_9RHOO</name>
<evidence type="ECO:0000256" key="9">
    <source>
        <dbReference type="ARBA" id="ARBA00023136"/>
    </source>
</evidence>
<keyword evidence="5" id="KW-0406">Ion transport</keyword>
<evidence type="ECO:0000256" key="8">
    <source>
        <dbReference type="ARBA" id="ARBA00023077"/>
    </source>
</evidence>
<keyword evidence="9 12" id="KW-0472">Membrane</keyword>
<evidence type="ECO:0000256" key="12">
    <source>
        <dbReference type="PROSITE-ProRule" id="PRU01360"/>
    </source>
</evidence>
<evidence type="ECO:0000313" key="15">
    <source>
        <dbReference type="EMBL" id="MFD1263866.1"/>
    </source>
</evidence>
<evidence type="ECO:0000259" key="14">
    <source>
        <dbReference type="SMART" id="SM00965"/>
    </source>
</evidence>
<dbReference type="PANTHER" id="PTHR32552:SF74">
    <property type="entry name" value="HYDROXAMATE SIDEROPHORE RECEPTOR FHUE"/>
    <property type="match status" value="1"/>
</dbReference>
<dbReference type="PROSITE" id="PS52016">
    <property type="entry name" value="TONB_DEPENDENT_REC_3"/>
    <property type="match status" value="1"/>
</dbReference>
<sequence>MAQSQTASPHVAQTVRDYDLPAGPLAATLNRISREAGIALTAGAATLENRNAAAVRGRMRAEQALERALTGSGLELVPTGPGSYTLRLAAPSPDAAMLSAVTVSAAIGTATERTGSYVARSTSTATRLELSQRETPQSVSVVTRAMMDDFSLTSVNDMLASVTGVNVELVESDRTYFSIRGFEVSNFLVDGIGLPFATGDQLGDIDTAPYDRVEVLRGANGLLASIGNPAGTVNFVRKRPTRELQASAAVTFGSWQNRRIDGDFSSALDEDGRWRGRLIVAAQEKDSHLDRYSLDKKLFSAIVEHDIDTDTLLAIGHSQQRNRPKGTLWGALPLRYSDGTPTHYERSASSAARWAYWNSDDTQTFAELNHRLNDRWQAKATLLRRSLESDGELFYVYGTPDRETGTGLFSWPSKYGHTERQWTADVNLTGTVALGGHEHELVFGISRSKSDNWLHSRDDDTHLPLTESEMLAGSFPRPAFDVGLSDHADFVNRRDSVYAAGRFSLTSDLKLLAGANLSRVTSSGVQYGAVHDYRETRTTPYLGVVYDIDRHHSAYASYAEIFNPQHQITQSGSVLEPIEGRNLEAGIKGEWFERRLNGSLAVFRTDQKNTAEYDGFSAGRSYYRGVNASSQGFEIDMAGRIGSTWDINAGYTQFSLKDEDGRDVRTHVPRRTLRLSTVARVPGLHGFKVGATVKWQSEIHRAEASAITSRQDAYALLDLMASYDISPTLNVTAKLNNATDRKYLSSLFWSQSFYGAPRNASLTLNWKY</sequence>
<evidence type="ECO:0000256" key="13">
    <source>
        <dbReference type="RuleBase" id="RU003357"/>
    </source>
</evidence>
<protein>
    <submittedName>
        <fullName evidence="15">TonB-dependent siderophore receptor</fullName>
    </submittedName>
</protein>
<keyword evidence="11 12" id="KW-0998">Cell outer membrane</keyword>
<dbReference type="InterPro" id="IPR037066">
    <property type="entry name" value="Plug_dom_sf"/>
</dbReference>
<dbReference type="InterPro" id="IPR012910">
    <property type="entry name" value="Plug_dom"/>
</dbReference>
<dbReference type="CDD" id="cd01347">
    <property type="entry name" value="ligand_gated_channel"/>
    <property type="match status" value="1"/>
</dbReference>
<dbReference type="InterPro" id="IPR036942">
    <property type="entry name" value="Beta-barrel_TonB_sf"/>
</dbReference>
<gene>
    <name evidence="15" type="ORF">ACFQ4M_09735</name>
</gene>
<dbReference type="EMBL" id="JBHTMC010000020">
    <property type="protein sequence ID" value="MFD1263866.1"/>
    <property type="molecule type" value="Genomic_DNA"/>
</dbReference>
<feature type="domain" description="Secretin/TonB short N-terminal" evidence="14">
    <location>
        <begin position="38"/>
        <end position="89"/>
    </location>
</feature>
<reference evidence="16" key="1">
    <citation type="journal article" date="2019" name="Int. J. Syst. Evol. Microbiol.">
        <title>The Global Catalogue of Microorganisms (GCM) 10K type strain sequencing project: providing services to taxonomists for standard genome sequencing and annotation.</title>
        <authorList>
            <consortium name="The Broad Institute Genomics Platform"/>
            <consortium name="The Broad Institute Genome Sequencing Center for Infectious Disease"/>
            <person name="Wu L."/>
            <person name="Ma J."/>
        </authorList>
    </citation>
    <scope>NUCLEOTIDE SEQUENCE [LARGE SCALE GENOMIC DNA]</scope>
    <source>
        <strain evidence="16">CCUG 48884</strain>
    </source>
</reference>
<evidence type="ECO:0000256" key="3">
    <source>
        <dbReference type="ARBA" id="ARBA00022448"/>
    </source>
</evidence>
<dbReference type="Gene3D" id="2.170.130.10">
    <property type="entry name" value="TonB-dependent receptor, plug domain"/>
    <property type="match status" value="1"/>
</dbReference>
<dbReference type="InterPro" id="IPR000531">
    <property type="entry name" value="Beta-barrel_TonB"/>
</dbReference>
<comment type="caution">
    <text evidence="15">The sequence shown here is derived from an EMBL/GenBank/DDBJ whole genome shotgun (WGS) entry which is preliminary data.</text>
</comment>
<dbReference type="InterPro" id="IPR010105">
    <property type="entry name" value="TonB_sidphr_rcpt"/>
</dbReference>
<dbReference type="RefSeq" id="WP_277832652.1">
    <property type="nucleotide sequence ID" value="NZ_JARQZE010000005.1"/>
</dbReference>
<keyword evidence="8 13" id="KW-0798">TonB box</keyword>
<keyword evidence="6 12" id="KW-0812">Transmembrane</keyword>
<organism evidence="15 16">
    <name type="scientific">Thauera mechernichensis</name>
    <dbReference type="NCBI Taxonomy" id="82788"/>
    <lineage>
        <taxon>Bacteria</taxon>
        <taxon>Pseudomonadati</taxon>
        <taxon>Pseudomonadota</taxon>
        <taxon>Betaproteobacteria</taxon>
        <taxon>Rhodocyclales</taxon>
        <taxon>Zoogloeaceae</taxon>
        <taxon>Thauera</taxon>
    </lineage>
</organism>
<keyword evidence="5" id="KW-0410">Iron transport</keyword>
<keyword evidence="16" id="KW-1185">Reference proteome</keyword>
<comment type="subcellular location">
    <subcellularLocation>
        <location evidence="1 12">Cell outer membrane</location>
        <topology evidence="1 12">Multi-pass membrane protein</topology>
    </subcellularLocation>
</comment>